<dbReference type="AlphaFoldDB" id="A0A0B6YLV9"/>
<feature type="non-terminal residue" evidence="1">
    <location>
        <position position="173"/>
    </location>
</feature>
<dbReference type="GO" id="GO:0000724">
    <property type="term" value="P:double-strand break repair via homologous recombination"/>
    <property type="evidence" value="ECO:0007669"/>
    <property type="project" value="TreeGrafter"/>
</dbReference>
<protein>
    <submittedName>
        <fullName evidence="1">Uncharacterized protein</fullName>
    </submittedName>
</protein>
<name>A0A0B6YLV9_9EUPU</name>
<feature type="non-terminal residue" evidence="1">
    <location>
        <position position="1"/>
    </location>
</feature>
<gene>
    <name evidence="1" type="primary">ORF29560</name>
</gene>
<reference evidence="1" key="1">
    <citation type="submission" date="2014-12" db="EMBL/GenBank/DDBJ databases">
        <title>Insight into the proteome of Arion vulgaris.</title>
        <authorList>
            <person name="Aradska J."/>
            <person name="Bulat T."/>
            <person name="Smidak R."/>
            <person name="Sarate P."/>
            <person name="Gangsoo J."/>
            <person name="Sialana F."/>
            <person name="Bilban M."/>
            <person name="Lubec G."/>
        </authorList>
    </citation>
    <scope>NUCLEOTIDE SEQUENCE</scope>
    <source>
        <tissue evidence="1">Skin</tissue>
    </source>
</reference>
<evidence type="ECO:0000313" key="1">
    <source>
        <dbReference type="EMBL" id="CEK57209.1"/>
    </source>
</evidence>
<dbReference type="EMBL" id="HACG01010344">
    <property type="protein sequence ID" value="CEK57209.1"/>
    <property type="molecule type" value="Transcribed_RNA"/>
</dbReference>
<dbReference type="GO" id="GO:0097196">
    <property type="term" value="C:Shu complex"/>
    <property type="evidence" value="ECO:0007669"/>
    <property type="project" value="TreeGrafter"/>
</dbReference>
<sequence>SQTLEQLDSEECSKVVIVGPDRADKTSLVFQAAISAAASGIQTVHICTHPLKRLPILVHGLMTPEPNIMKNLNFLYFEEAGELIAWFAGLHTRTNLPSLIIIEDILTYAAQLNEQHLDKSLARLCAIIVDGMAWIRSHGDMKICQVLMTAPARMTSLDSVLSQFDLRCAIYHG</sequence>
<dbReference type="GO" id="GO:0003697">
    <property type="term" value="F:single-stranded DNA binding"/>
    <property type="evidence" value="ECO:0007669"/>
    <property type="project" value="TreeGrafter"/>
</dbReference>
<accession>A0A0B6YLV9</accession>
<organism evidence="1">
    <name type="scientific">Arion vulgaris</name>
    <dbReference type="NCBI Taxonomy" id="1028688"/>
    <lineage>
        <taxon>Eukaryota</taxon>
        <taxon>Metazoa</taxon>
        <taxon>Spiralia</taxon>
        <taxon>Lophotrochozoa</taxon>
        <taxon>Mollusca</taxon>
        <taxon>Gastropoda</taxon>
        <taxon>Heterobranchia</taxon>
        <taxon>Euthyneura</taxon>
        <taxon>Panpulmonata</taxon>
        <taxon>Eupulmonata</taxon>
        <taxon>Stylommatophora</taxon>
        <taxon>Helicina</taxon>
        <taxon>Arionoidea</taxon>
        <taxon>Arionidae</taxon>
        <taxon>Arion</taxon>
    </lineage>
</organism>
<dbReference type="PANTHER" id="PTHR28653">
    <property type="match status" value="1"/>
</dbReference>
<proteinExistence type="predicted"/>
<dbReference type="PANTHER" id="PTHR28653:SF1">
    <property type="entry name" value="ATPASE SWSAP1"/>
    <property type="match status" value="1"/>
</dbReference>